<dbReference type="InterPro" id="IPR039362">
    <property type="entry name" value="ATG29_sf"/>
</dbReference>
<evidence type="ECO:0000313" key="10">
    <source>
        <dbReference type="Proteomes" id="UP000027195"/>
    </source>
</evidence>
<dbReference type="HOGENOM" id="CLU_034749_0_0_1"/>
<feature type="region of interest" description="Disordered" evidence="7">
    <location>
        <begin position="382"/>
        <end position="406"/>
    </location>
</feature>
<dbReference type="Pfam" id="PF18388">
    <property type="entry name" value="ATG29_N"/>
    <property type="match status" value="1"/>
</dbReference>
<organism evidence="9 10">
    <name type="scientific">Botryobasidium botryosum (strain FD-172 SS1)</name>
    <dbReference type="NCBI Taxonomy" id="930990"/>
    <lineage>
        <taxon>Eukaryota</taxon>
        <taxon>Fungi</taxon>
        <taxon>Dikarya</taxon>
        <taxon>Basidiomycota</taxon>
        <taxon>Agaricomycotina</taxon>
        <taxon>Agaricomycetes</taxon>
        <taxon>Cantharellales</taxon>
        <taxon>Botryobasidiaceae</taxon>
        <taxon>Botryobasidium</taxon>
    </lineage>
</organism>
<reference evidence="10" key="1">
    <citation type="journal article" date="2014" name="Proc. Natl. Acad. Sci. U.S.A.">
        <title>Extensive sampling of basidiomycete genomes demonstrates inadequacy of the white-rot/brown-rot paradigm for wood decay fungi.</title>
        <authorList>
            <person name="Riley R."/>
            <person name="Salamov A.A."/>
            <person name="Brown D.W."/>
            <person name="Nagy L.G."/>
            <person name="Floudas D."/>
            <person name="Held B.W."/>
            <person name="Levasseur A."/>
            <person name="Lombard V."/>
            <person name="Morin E."/>
            <person name="Otillar R."/>
            <person name="Lindquist E.A."/>
            <person name="Sun H."/>
            <person name="LaButti K.M."/>
            <person name="Schmutz J."/>
            <person name="Jabbour D."/>
            <person name="Luo H."/>
            <person name="Baker S.E."/>
            <person name="Pisabarro A.G."/>
            <person name="Walton J.D."/>
            <person name="Blanchette R.A."/>
            <person name="Henrissat B."/>
            <person name="Martin F."/>
            <person name="Cullen D."/>
            <person name="Hibbett D.S."/>
            <person name="Grigoriev I.V."/>
        </authorList>
    </citation>
    <scope>NUCLEOTIDE SEQUENCE [LARGE SCALE GENOMIC DNA]</scope>
    <source>
        <strain evidence="10">FD-172 SS1</strain>
    </source>
</reference>
<sequence length="406" mass="44392">MPSVPPPPVLLIVRLPYNRPQENAPPEPPPVEWNAEKERILWDALAHFRTQDNIGGTGPDWPTLSTRLQVPLPYLLYRTKARYEHDLDGIERITNAVGHRRSFDEVRHADDRPPSSASQRRMTPTPHLGPSRLSSSVRNLPTPPRLVRDHDSLSSSTLTLQSPQRGRYPRPAFGLPEVVDNEEDSQSSESSEEEAEKAEEEERKREADRKIEQRVKELEKMVQSDMLGFARPPLAAIAAGGKGKDRRNMGSPRAMTPTTPTTPSSPHPRGGFPFDTARKSAPQSPVPQSPNRPDETASSTSSLPSPASDSSHAIGIGGRAPLPGPSSYSSRHQVTKRLAPALSRARASERGSSISSEHSSFSDFSDTSLTTSALGEAIMSDIRGGGASRLSTFVRSNFTPRGTPHQ</sequence>
<keyword evidence="5" id="KW-0653">Protein transport</keyword>
<evidence type="ECO:0000313" key="9">
    <source>
        <dbReference type="EMBL" id="KDQ08231.1"/>
    </source>
</evidence>
<dbReference type="AlphaFoldDB" id="A0A067M9F9"/>
<feature type="compositionally biased region" description="Low complexity" evidence="7">
    <location>
        <begin position="256"/>
        <end position="268"/>
    </location>
</feature>
<feature type="compositionally biased region" description="Acidic residues" evidence="7">
    <location>
        <begin position="179"/>
        <end position="199"/>
    </location>
</feature>
<evidence type="ECO:0000256" key="4">
    <source>
        <dbReference type="ARBA" id="ARBA00022448"/>
    </source>
</evidence>
<evidence type="ECO:0000256" key="1">
    <source>
        <dbReference type="ARBA" id="ARBA00004329"/>
    </source>
</evidence>
<feature type="compositionally biased region" description="Basic and acidic residues" evidence="7">
    <location>
        <begin position="200"/>
        <end position="212"/>
    </location>
</feature>
<feature type="compositionally biased region" description="Polar residues" evidence="7">
    <location>
        <begin position="389"/>
        <end position="406"/>
    </location>
</feature>
<feature type="domain" description="Atg29 N-terminal" evidence="8">
    <location>
        <begin position="11"/>
        <end position="70"/>
    </location>
</feature>
<dbReference type="Proteomes" id="UP000027195">
    <property type="component" value="Unassembled WGS sequence"/>
</dbReference>
<keyword evidence="6" id="KW-0072">Autophagy</keyword>
<keyword evidence="4" id="KW-0813">Transport</keyword>
<dbReference type="STRING" id="930990.A0A067M9F9"/>
<feature type="compositionally biased region" description="Low complexity" evidence="7">
    <location>
        <begin position="296"/>
        <end position="311"/>
    </location>
</feature>
<gene>
    <name evidence="9" type="ORF">BOTBODRAFT_38064</name>
</gene>
<feature type="compositionally biased region" description="Basic and acidic residues" evidence="7">
    <location>
        <begin position="102"/>
        <end position="113"/>
    </location>
</feature>
<feature type="compositionally biased region" description="Low complexity" evidence="7">
    <location>
        <begin position="153"/>
        <end position="162"/>
    </location>
</feature>
<dbReference type="PANTHER" id="PTHR40012:SF1">
    <property type="entry name" value="AUTOPHAGY-RELATED PROTEIN 29"/>
    <property type="match status" value="1"/>
</dbReference>
<accession>A0A067M9F9</accession>
<evidence type="ECO:0000256" key="5">
    <source>
        <dbReference type="ARBA" id="ARBA00022927"/>
    </source>
</evidence>
<dbReference type="InterPro" id="IPR039113">
    <property type="entry name" value="ATG29"/>
</dbReference>
<dbReference type="PANTHER" id="PTHR40012">
    <property type="entry name" value="AUTOPHAGY-RELATED PROTEIN 29"/>
    <property type="match status" value="1"/>
</dbReference>
<protein>
    <recommendedName>
        <fullName evidence="3">Autophagy-related protein 29</fullName>
    </recommendedName>
</protein>
<dbReference type="InterPro" id="IPR040666">
    <property type="entry name" value="Atg29_N"/>
</dbReference>
<dbReference type="GO" id="GO:0000045">
    <property type="term" value="P:autophagosome assembly"/>
    <property type="evidence" value="ECO:0007669"/>
    <property type="project" value="InterPro"/>
</dbReference>
<comment type="similarity">
    <text evidence="2">Belongs to the ATG29 family.</text>
</comment>
<name>A0A067M9F9_BOTB1</name>
<keyword evidence="10" id="KW-1185">Reference proteome</keyword>
<evidence type="ECO:0000256" key="2">
    <source>
        <dbReference type="ARBA" id="ARBA00010082"/>
    </source>
</evidence>
<feature type="compositionally biased region" description="Low complexity" evidence="7">
    <location>
        <begin position="337"/>
        <end position="367"/>
    </location>
</feature>
<feature type="region of interest" description="Disordered" evidence="7">
    <location>
        <begin position="102"/>
        <end position="212"/>
    </location>
</feature>
<dbReference type="OrthoDB" id="21072at2759"/>
<dbReference type="GO" id="GO:0000407">
    <property type="term" value="C:phagophore assembly site"/>
    <property type="evidence" value="ECO:0007669"/>
    <property type="project" value="UniProtKB-SubCell"/>
</dbReference>
<evidence type="ECO:0000256" key="3">
    <source>
        <dbReference type="ARBA" id="ARBA00013784"/>
    </source>
</evidence>
<evidence type="ECO:0000256" key="6">
    <source>
        <dbReference type="ARBA" id="ARBA00023006"/>
    </source>
</evidence>
<dbReference type="InParanoid" id="A0A067M9F9"/>
<evidence type="ECO:0000259" key="8">
    <source>
        <dbReference type="Pfam" id="PF18388"/>
    </source>
</evidence>
<dbReference type="EMBL" id="KL198093">
    <property type="protein sequence ID" value="KDQ08231.1"/>
    <property type="molecule type" value="Genomic_DNA"/>
</dbReference>
<dbReference type="GO" id="GO:0015031">
    <property type="term" value="P:protein transport"/>
    <property type="evidence" value="ECO:0007669"/>
    <property type="project" value="UniProtKB-KW"/>
</dbReference>
<feature type="region of interest" description="Disordered" evidence="7">
    <location>
        <begin position="237"/>
        <end position="367"/>
    </location>
</feature>
<dbReference type="Gene3D" id="1.10.10.2570">
    <property type="match status" value="1"/>
</dbReference>
<comment type="subcellular location">
    <subcellularLocation>
        <location evidence="1">Preautophagosomal structure</location>
    </subcellularLocation>
</comment>
<proteinExistence type="inferred from homology"/>
<evidence type="ECO:0000256" key="7">
    <source>
        <dbReference type="SAM" id="MobiDB-lite"/>
    </source>
</evidence>